<evidence type="ECO:0000313" key="1">
    <source>
        <dbReference type="EMBL" id="TES45655.1"/>
    </source>
</evidence>
<sequence>MAKLGKTKEVTITEVDEKGNEKEVVYTLQHPGVLKATEIIDATILDGSGKTSIKTMYDEYMKHVIVNPKTNWDYWEEHEGLQKVMGECASFLNG</sequence>
<dbReference type="AlphaFoldDB" id="A0A4Y7WEF4"/>
<dbReference type="RefSeq" id="WP_134260280.1">
    <property type="nucleotide sequence ID" value="NZ_LDIM01000012.1"/>
</dbReference>
<protein>
    <submittedName>
        <fullName evidence="1">Uncharacterized protein</fullName>
    </submittedName>
</protein>
<evidence type="ECO:0000313" key="2">
    <source>
        <dbReference type="Proteomes" id="UP000298210"/>
    </source>
</evidence>
<accession>A0A4Y7WEF4</accession>
<dbReference type="EMBL" id="SNUX01000005">
    <property type="protein sequence ID" value="TES45655.1"/>
    <property type="molecule type" value="Genomic_DNA"/>
</dbReference>
<dbReference type="Proteomes" id="UP000298210">
    <property type="component" value="Unassembled WGS sequence"/>
</dbReference>
<organism evidence="1 2">
    <name type="scientific">Shouchella lehensis</name>
    <dbReference type="NCBI Taxonomy" id="300825"/>
    <lineage>
        <taxon>Bacteria</taxon>
        <taxon>Bacillati</taxon>
        <taxon>Bacillota</taxon>
        <taxon>Bacilli</taxon>
        <taxon>Bacillales</taxon>
        <taxon>Bacillaceae</taxon>
        <taxon>Shouchella</taxon>
    </lineage>
</organism>
<proteinExistence type="predicted"/>
<comment type="caution">
    <text evidence="1">The sequence shown here is derived from an EMBL/GenBank/DDBJ whole genome shotgun (WGS) entry which is preliminary data.</text>
</comment>
<name>A0A4Y7WEF4_9BACI</name>
<gene>
    <name evidence="1" type="ORF">E2L03_19935</name>
</gene>
<reference evidence="1 2" key="1">
    <citation type="submission" date="2019-03" db="EMBL/GenBank/DDBJ databases">
        <authorList>
            <person name="Liu G."/>
        </authorList>
    </citation>
    <scope>NUCLEOTIDE SEQUENCE [LARGE SCALE GENOMIC DNA]</scope>
    <source>
        <strain evidence="1 2">DSM 19099</strain>
    </source>
</reference>